<proteinExistence type="predicted"/>
<dbReference type="Proteomes" id="UP000530268">
    <property type="component" value="Unassembled WGS sequence"/>
</dbReference>
<name>A0A7W6EA90_9RHOB</name>
<dbReference type="RefSeq" id="WP_281395962.1">
    <property type="nucleotide sequence ID" value="NZ_JACIEI010000015.1"/>
</dbReference>
<evidence type="ECO:0000313" key="2">
    <source>
        <dbReference type="Proteomes" id="UP000530268"/>
    </source>
</evidence>
<sequence length="43" mass="4535">MAIQAVAGQSRHAALHAKVGYAQIATFAKSRERPRLDLGGLSS</sequence>
<organism evidence="1 2">
    <name type="scientific">Sulfitobacter undariae</name>
    <dbReference type="NCBI Taxonomy" id="1563671"/>
    <lineage>
        <taxon>Bacteria</taxon>
        <taxon>Pseudomonadati</taxon>
        <taxon>Pseudomonadota</taxon>
        <taxon>Alphaproteobacteria</taxon>
        <taxon>Rhodobacterales</taxon>
        <taxon>Roseobacteraceae</taxon>
        <taxon>Sulfitobacter</taxon>
    </lineage>
</organism>
<evidence type="ECO:0000313" key="1">
    <source>
        <dbReference type="EMBL" id="MBB3995502.1"/>
    </source>
</evidence>
<reference evidence="1 2" key="1">
    <citation type="submission" date="2020-08" db="EMBL/GenBank/DDBJ databases">
        <title>Genomic Encyclopedia of Type Strains, Phase IV (KMG-IV): sequencing the most valuable type-strain genomes for metagenomic binning, comparative biology and taxonomic classification.</title>
        <authorList>
            <person name="Goeker M."/>
        </authorList>
    </citation>
    <scope>NUCLEOTIDE SEQUENCE [LARGE SCALE GENOMIC DNA]</scope>
    <source>
        <strain evidence="1 2">DSM 102234</strain>
    </source>
</reference>
<dbReference type="EMBL" id="JACIEI010000015">
    <property type="protein sequence ID" value="MBB3995502.1"/>
    <property type="molecule type" value="Genomic_DNA"/>
</dbReference>
<keyword evidence="2" id="KW-1185">Reference proteome</keyword>
<gene>
    <name evidence="1" type="ORF">GGR95_003158</name>
</gene>
<accession>A0A7W6EA90</accession>
<protein>
    <submittedName>
        <fullName evidence="1">Uncharacterized protein</fullName>
    </submittedName>
</protein>
<comment type="caution">
    <text evidence="1">The sequence shown here is derived from an EMBL/GenBank/DDBJ whole genome shotgun (WGS) entry which is preliminary data.</text>
</comment>
<dbReference type="AlphaFoldDB" id="A0A7W6EA90"/>